<evidence type="ECO:0000256" key="6">
    <source>
        <dbReference type="ARBA" id="ARBA00022989"/>
    </source>
</evidence>
<comment type="subcellular location">
    <subcellularLocation>
        <location evidence="1">Cell membrane</location>
        <topology evidence="1">Multi-pass membrane protein</topology>
    </subcellularLocation>
</comment>
<dbReference type="Pfam" id="PF00571">
    <property type="entry name" value="CBS"/>
    <property type="match status" value="1"/>
</dbReference>
<dbReference type="Pfam" id="PF01595">
    <property type="entry name" value="CNNM"/>
    <property type="match status" value="1"/>
</dbReference>
<keyword evidence="4 10" id="KW-0812">Transmembrane</keyword>
<keyword evidence="5" id="KW-0677">Repeat</keyword>
<dbReference type="SUPFAM" id="SSF56176">
    <property type="entry name" value="FAD-binding/transporter-associated domain-like"/>
    <property type="match status" value="1"/>
</dbReference>
<protein>
    <submittedName>
        <fullName evidence="13">Hemolysin family protein</fullName>
    </submittedName>
</protein>
<dbReference type="Pfam" id="PF03471">
    <property type="entry name" value="CorC_HlyC"/>
    <property type="match status" value="1"/>
</dbReference>
<dbReference type="PANTHER" id="PTHR43099">
    <property type="entry name" value="UPF0053 PROTEIN YRKA"/>
    <property type="match status" value="1"/>
</dbReference>
<evidence type="ECO:0000256" key="7">
    <source>
        <dbReference type="ARBA" id="ARBA00023122"/>
    </source>
</evidence>
<evidence type="ECO:0000256" key="9">
    <source>
        <dbReference type="PROSITE-ProRule" id="PRU00703"/>
    </source>
</evidence>
<keyword evidence="8 10" id="KW-0472">Membrane</keyword>
<name>A0ABS5Z4Z4_9ACTN</name>
<organism evidence="13 14">
    <name type="scientific">Paractinoplanes bogorensis</name>
    <dbReference type="NCBI Taxonomy" id="1610840"/>
    <lineage>
        <taxon>Bacteria</taxon>
        <taxon>Bacillati</taxon>
        <taxon>Actinomycetota</taxon>
        <taxon>Actinomycetes</taxon>
        <taxon>Micromonosporales</taxon>
        <taxon>Micromonosporaceae</taxon>
        <taxon>Paractinoplanes</taxon>
    </lineage>
</organism>
<evidence type="ECO:0000256" key="8">
    <source>
        <dbReference type="ARBA" id="ARBA00023136"/>
    </source>
</evidence>
<dbReference type="Gene3D" id="3.30.465.10">
    <property type="match status" value="1"/>
</dbReference>
<feature type="domain" description="CBS" evidence="11">
    <location>
        <begin position="224"/>
        <end position="284"/>
    </location>
</feature>
<evidence type="ECO:0000313" key="13">
    <source>
        <dbReference type="EMBL" id="MBU2670024.1"/>
    </source>
</evidence>
<keyword evidence="3" id="KW-1003">Cell membrane</keyword>
<dbReference type="SMART" id="SM01091">
    <property type="entry name" value="CorC_HlyC"/>
    <property type="match status" value="1"/>
</dbReference>
<reference evidence="13 14" key="1">
    <citation type="submission" date="2021-06" db="EMBL/GenBank/DDBJ databases">
        <title>Actinoplanes lichenicola sp. nov., and Actinoplanes ovalisporus sp. nov., isolated from lichen in Thailand.</title>
        <authorList>
            <person name="Saeng-In P."/>
            <person name="Kanchanasin P."/>
            <person name="Yuki M."/>
            <person name="Kudo T."/>
            <person name="Ohkuma M."/>
            <person name="Phongsopitanun W."/>
            <person name="Tanasupawat S."/>
        </authorList>
    </citation>
    <scope>NUCLEOTIDE SEQUENCE [LARGE SCALE GENOMIC DNA]</scope>
    <source>
        <strain evidence="13 14">NBRC 110975</strain>
    </source>
</reference>
<dbReference type="Proteomes" id="UP001519654">
    <property type="component" value="Unassembled WGS sequence"/>
</dbReference>
<dbReference type="InterPro" id="IPR005170">
    <property type="entry name" value="Transptr-assoc_dom"/>
</dbReference>
<dbReference type="PROSITE" id="PS51846">
    <property type="entry name" value="CNNM"/>
    <property type="match status" value="1"/>
</dbReference>
<dbReference type="CDD" id="cd04590">
    <property type="entry name" value="CBS_pair_CorC_HlyC_assoc"/>
    <property type="match status" value="1"/>
</dbReference>
<keyword evidence="7 9" id="KW-0129">CBS domain</keyword>
<evidence type="ECO:0000259" key="12">
    <source>
        <dbReference type="PROSITE" id="PS51846"/>
    </source>
</evidence>
<evidence type="ECO:0000259" key="11">
    <source>
        <dbReference type="PROSITE" id="PS51371"/>
    </source>
</evidence>
<evidence type="ECO:0000256" key="10">
    <source>
        <dbReference type="PROSITE-ProRule" id="PRU01193"/>
    </source>
</evidence>
<dbReference type="EMBL" id="JAHKKG010000017">
    <property type="protein sequence ID" value="MBU2670024.1"/>
    <property type="molecule type" value="Genomic_DNA"/>
</dbReference>
<dbReference type="InterPro" id="IPR046342">
    <property type="entry name" value="CBS_dom_sf"/>
</dbReference>
<dbReference type="InterPro" id="IPR044751">
    <property type="entry name" value="Ion_transp-like_CBS"/>
</dbReference>
<dbReference type="InterPro" id="IPR016169">
    <property type="entry name" value="FAD-bd_PCMH_sub2"/>
</dbReference>
<evidence type="ECO:0000313" key="14">
    <source>
        <dbReference type="Proteomes" id="UP001519654"/>
    </source>
</evidence>
<dbReference type="InterPro" id="IPR051676">
    <property type="entry name" value="UPF0053_domain"/>
</dbReference>
<proteinExistence type="inferred from homology"/>
<dbReference type="PROSITE" id="PS51371">
    <property type="entry name" value="CBS"/>
    <property type="match status" value="2"/>
</dbReference>
<gene>
    <name evidence="13" type="ORF">KOI35_41615</name>
</gene>
<dbReference type="SUPFAM" id="SSF54631">
    <property type="entry name" value="CBS-domain pair"/>
    <property type="match status" value="1"/>
</dbReference>
<dbReference type="PANTHER" id="PTHR43099:SF6">
    <property type="entry name" value="UPF0053 PROTEIN RV1842C"/>
    <property type="match status" value="1"/>
</dbReference>
<evidence type="ECO:0000256" key="5">
    <source>
        <dbReference type="ARBA" id="ARBA00022737"/>
    </source>
</evidence>
<comment type="similarity">
    <text evidence="2">Belongs to the UPF0053 family.</text>
</comment>
<dbReference type="InterPro" id="IPR036318">
    <property type="entry name" value="FAD-bd_PCMH-like_sf"/>
</dbReference>
<dbReference type="Gene3D" id="3.10.580.10">
    <property type="entry name" value="CBS-domain"/>
    <property type="match status" value="1"/>
</dbReference>
<dbReference type="InterPro" id="IPR002550">
    <property type="entry name" value="CNNM"/>
</dbReference>
<keyword evidence="14" id="KW-1185">Reference proteome</keyword>
<feature type="domain" description="CNNM transmembrane" evidence="12">
    <location>
        <begin position="4"/>
        <end position="205"/>
    </location>
</feature>
<feature type="domain" description="CBS" evidence="11">
    <location>
        <begin position="289"/>
        <end position="346"/>
    </location>
</feature>
<keyword evidence="6 10" id="KW-1133">Transmembrane helix</keyword>
<evidence type="ECO:0000256" key="3">
    <source>
        <dbReference type="ARBA" id="ARBA00022475"/>
    </source>
</evidence>
<evidence type="ECO:0000256" key="4">
    <source>
        <dbReference type="ARBA" id="ARBA00022692"/>
    </source>
</evidence>
<dbReference type="InterPro" id="IPR000644">
    <property type="entry name" value="CBS_dom"/>
</dbReference>
<sequence length="445" mass="47395">MDGLFLTAVLPLAAFALLTAGNAFFVAAEFGLVTVDRVEIKSRAASGDRRARTVQHALHELSFQLSGTQLGITLTALLTGYLAEPALSKLFDPAIEPLAGDATEGVTHALALVVATLISMLFGELVPKNAALARPMRAALLTAAPLRTFSKLFKWVIGGLNGSANWLVRRIGIEPQEELASARSPEELGLLAAISADAGALPAETATLMRRTIRFGEKRAAKAMTPRVDVVGLKTTASVAELISVARETGHTRFPVYENTIDLVIGVVGVPDALGVPPERRGATQVATIAREPVYVPESLSLDKVLAALRAANADLAIVVDEYGGTDGVVTAEDLIEELVGEIADEYDVEPAETSTQVLTAPDGEKSYLVDGLLREDELMEQTGFVLPEGPYETLAGFLLSRLGHIPVVGESYETLGWEFTVMAVDRHRIEQVRVSAPPPEADDD</sequence>
<evidence type="ECO:0000256" key="1">
    <source>
        <dbReference type="ARBA" id="ARBA00004651"/>
    </source>
</evidence>
<comment type="caution">
    <text evidence="13">The sequence shown here is derived from an EMBL/GenBank/DDBJ whole genome shotgun (WGS) entry which is preliminary data.</text>
</comment>
<dbReference type="RefSeq" id="WP_215795250.1">
    <property type="nucleotide sequence ID" value="NZ_JAHKKG010000017.1"/>
</dbReference>
<evidence type="ECO:0000256" key="2">
    <source>
        <dbReference type="ARBA" id="ARBA00006337"/>
    </source>
</evidence>
<accession>A0ABS5Z4Z4</accession>